<dbReference type="Gene3D" id="2.160.10.10">
    <property type="entry name" value="Hexapeptide repeat proteins"/>
    <property type="match status" value="1"/>
</dbReference>
<dbReference type="InterPro" id="IPR050179">
    <property type="entry name" value="Trans_hexapeptide_repeat"/>
</dbReference>
<proteinExistence type="predicted"/>
<dbReference type="PANTHER" id="PTHR43300:SF11">
    <property type="entry name" value="ACETYLTRANSFERASE RV3034C-RELATED"/>
    <property type="match status" value="1"/>
</dbReference>
<protein>
    <submittedName>
        <fullName evidence="3">Acetyltransferase (Isoleucine patch superfamily)</fullName>
    </submittedName>
</protein>
<reference evidence="4" key="1">
    <citation type="submission" date="2016-10" db="EMBL/GenBank/DDBJ databases">
        <authorList>
            <person name="Varghese N."/>
            <person name="Submissions S."/>
        </authorList>
    </citation>
    <scope>NUCLEOTIDE SEQUENCE [LARGE SCALE GENOMIC DNA]</scope>
    <source>
        <strain evidence="4">CGMCC 1.10223</strain>
    </source>
</reference>
<dbReference type="SUPFAM" id="SSF51161">
    <property type="entry name" value="Trimeric LpxA-like enzymes"/>
    <property type="match status" value="1"/>
</dbReference>
<gene>
    <name evidence="3" type="ORF">SAMN04487969_1652</name>
</gene>
<keyword evidence="2" id="KW-0677">Repeat</keyword>
<keyword evidence="4" id="KW-1185">Reference proteome</keyword>
<dbReference type="CDD" id="cd03349">
    <property type="entry name" value="LbH_XAT"/>
    <property type="match status" value="1"/>
</dbReference>
<dbReference type="Pfam" id="PF00132">
    <property type="entry name" value="Hexapep"/>
    <property type="match status" value="1"/>
</dbReference>
<dbReference type="InterPro" id="IPR018357">
    <property type="entry name" value="Hexapep_transf_CS"/>
</dbReference>
<accession>A0A1I2JBD4</accession>
<sequence length="189" mass="20860">MDMNLLRTVFPAKQKDGHTQIGEYTVGEPHVFSWGEGTKLTVGKFCCIAGGVSVMLGGNHRTDWVSTYPFTSFLTKHLHITGQPQTNGDVVIGNDVWIGIHATIMSGITIGDGAVIGMNATVTRDVPPYAIVGGNPANLIRYRFSDQAIAKLLRIKWWDWPPKRIEKVVPLIASHNMKAFLDYCESQGY</sequence>
<dbReference type="Proteomes" id="UP000183410">
    <property type="component" value="Unassembled WGS sequence"/>
</dbReference>
<keyword evidence="1 3" id="KW-0808">Transferase</keyword>
<dbReference type="AlphaFoldDB" id="A0A1I2JBD4"/>
<evidence type="ECO:0000313" key="3">
    <source>
        <dbReference type="EMBL" id="SFF50186.1"/>
    </source>
</evidence>
<dbReference type="PROSITE" id="PS00101">
    <property type="entry name" value="HEXAPEP_TRANSFERASES"/>
    <property type="match status" value="1"/>
</dbReference>
<evidence type="ECO:0000256" key="2">
    <source>
        <dbReference type="ARBA" id="ARBA00022737"/>
    </source>
</evidence>
<organism evidence="3 4">
    <name type="scientific">Paenibacillus algorifonticola</name>
    <dbReference type="NCBI Taxonomy" id="684063"/>
    <lineage>
        <taxon>Bacteria</taxon>
        <taxon>Bacillati</taxon>
        <taxon>Bacillota</taxon>
        <taxon>Bacilli</taxon>
        <taxon>Bacillales</taxon>
        <taxon>Paenibacillaceae</taxon>
        <taxon>Paenibacillus</taxon>
    </lineage>
</organism>
<dbReference type="InterPro" id="IPR011004">
    <property type="entry name" value="Trimer_LpxA-like_sf"/>
</dbReference>
<dbReference type="InterPro" id="IPR001451">
    <property type="entry name" value="Hexapep"/>
</dbReference>
<dbReference type="PANTHER" id="PTHR43300">
    <property type="entry name" value="ACETYLTRANSFERASE"/>
    <property type="match status" value="1"/>
</dbReference>
<name>A0A1I2JBD4_9BACL</name>
<dbReference type="GO" id="GO:0016740">
    <property type="term" value="F:transferase activity"/>
    <property type="evidence" value="ECO:0007669"/>
    <property type="project" value="UniProtKB-KW"/>
</dbReference>
<dbReference type="EMBL" id="FONN01000065">
    <property type="protein sequence ID" value="SFF50186.1"/>
    <property type="molecule type" value="Genomic_DNA"/>
</dbReference>
<evidence type="ECO:0000256" key="1">
    <source>
        <dbReference type="ARBA" id="ARBA00022679"/>
    </source>
</evidence>
<evidence type="ECO:0000313" key="4">
    <source>
        <dbReference type="Proteomes" id="UP000183410"/>
    </source>
</evidence>